<protein>
    <recommendedName>
        <fullName evidence="1">DUF4708 domain-containing protein</fullName>
    </recommendedName>
</protein>
<dbReference type="OrthoDB" id="6285995at2759"/>
<feature type="domain" description="DUF4708" evidence="1">
    <location>
        <begin position="184"/>
        <end position="210"/>
    </location>
</feature>
<keyword evidence="3" id="KW-1185">Reference proteome</keyword>
<evidence type="ECO:0000259" key="1">
    <source>
        <dbReference type="Pfam" id="PF15813"/>
    </source>
</evidence>
<sequence>MMPFYKAGKLNVYVEKYGAKCCCSGALVLLASSRHRPYTPVSKPKCAHLHAPTQARMQVRADSEFLVTCGYVVLQRDSSRGSKPLSLNDSLVLEPRTAFRIRSRPDSLQPGIKLAISWCKGENFFLRRENKMLLVRTRAEPKLYKSPRGSCGLQAPPLSITPTSLACTRVIIPESSQLNVLFSVLDINVTETHICLSVEVYTIRLPPPEVTLRFLVHFNIMKMGQIVSVLHTTPPECPFHSFDDFQMHWDKLVRARDKRDSAF</sequence>
<evidence type="ECO:0000313" key="3">
    <source>
        <dbReference type="Proteomes" id="UP000700334"/>
    </source>
</evidence>
<dbReference type="PANTHER" id="PTHR28495">
    <property type="entry name" value="HYPOTHETICAL PROTEIN LOC100359752"/>
    <property type="match status" value="1"/>
</dbReference>
<comment type="caution">
    <text evidence="2">The sequence shown here is derived from an EMBL/GenBank/DDBJ whole genome shotgun (WGS) entry which is preliminary data.</text>
</comment>
<dbReference type="AlphaFoldDB" id="A0A8J6DAU7"/>
<proteinExistence type="predicted"/>
<dbReference type="InterPro" id="IPR031643">
    <property type="entry name" value="DUF4708"/>
</dbReference>
<dbReference type="Pfam" id="PF15813">
    <property type="entry name" value="DUF4708"/>
    <property type="match status" value="2"/>
</dbReference>
<dbReference type="PANTHER" id="PTHR28495:SF1">
    <property type="entry name" value="GENE, 17266-RELATED"/>
    <property type="match status" value="1"/>
</dbReference>
<gene>
    <name evidence="2" type="ORF">J0S82_015098</name>
</gene>
<accession>A0A8J6DAU7</accession>
<name>A0A8J6DAU7_GALPY</name>
<feature type="domain" description="DUF4708" evidence="1">
    <location>
        <begin position="220"/>
        <end position="252"/>
    </location>
</feature>
<dbReference type="Proteomes" id="UP000700334">
    <property type="component" value="Unassembled WGS sequence"/>
</dbReference>
<reference evidence="2" key="1">
    <citation type="journal article" date="2021" name="Evol. Appl.">
        <title>The genome of the Pyrenean desman and the effects of bottlenecks and inbreeding on the genomic landscape of an endangered species.</title>
        <authorList>
            <person name="Escoda L."/>
            <person name="Castresana J."/>
        </authorList>
    </citation>
    <scope>NUCLEOTIDE SEQUENCE</scope>
    <source>
        <strain evidence="2">IBE-C5619</strain>
    </source>
</reference>
<evidence type="ECO:0000313" key="2">
    <source>
        <dbReference type="EMBL" id="KAG8504382.1"/>
    </source>
</evidence>
<dbReference type="EMBL" id="JAGFMF010012294">
    <property type="protein sequence ID" value="KAG8504382.1"/>
    <property type="molecule type" value="Genomic_DNA"/>
</dbReference>
<organism evidence="2 3">
    <name type="scientific">Galemys pyrenaicus</name>
    <name type="common">Iberian desman</name>
    <name type="synonym">Pyrenean desman</name>
    <dbReference type="NCBI Taxonomy" id="202257"/>
    <lineage>
        <taxon>Eukaryota</taxon>
        <taxon>Metazoa</taxon>
        <taxon>Chordata</taxon>
        <taxon>Craniata</taxon>
        <taxon>Vertebrata</taxon>
        <taxon>Euteleostomi</taxon>
        <taxon>Mammalia</taxon>
        <taxon>Eutheria</taxon>
        <taxon>Laurasiatheria</taxon>
        <taxon>Eulipotyphla</taxon>
        <taxon>Talpidae</taxon>
        <taxon>Galemys</taxon>
    </lineage>
</organism>